<organism evidence="2 3">
    <name type="scientific">Roseinatronobacter alkalisoli</name>
    <dbReference type="NCBI Taxonomy" id="3028235"/>
    <lineage>
        <taxon>Bacteria</taxon>
        <taxon>Pseudomonadati</taxon>
        <taxon>Pseudomonadota</taxon>
        <taxon>Alphaproteobacteria</taxon>
        <taxon>Rhodobacterales</taxon>
        <taxon>Paracoccaceae</taxon>
        <taxon>Roseinatronobacter</taxon>
    </lineage>
</organism>
<dbReference type="Proteomes" id="UP001431784">
    <property type="component" value="Unassembled WGS sequence"/>
</dbReference>
<reference evidence="2" key="1">
    <citation type="submission" date="2023-02" db="EMBL/GenBank/DDBJ databases">
        <title>Description of Roseinatronobacter alkalisoli sp. nov., an alkaliphilic bacerium isolated from soda soil.</title>
        <authorList>
            <person name="Wei W."/>
        </authorList>
    </citation>
    <scope>NUCLEOTIDE SEQUENCE</scope>
    <source>
        <strain evidence="2">HJB301</strain>
    </source>
</reference>
<gene>
    <name evidence="2" type="ORF">PUT78_21170</name>
</gene>
<evidence type="ECO:0000313" key="3">
    <source>
        <dbReference type="Proteomes" id="UP001431784"/>
    </source>
</evidence>
<accession>A0ABT5TGU2</accession>
<evidence type="ECO:0000313" key="2">
    <source>
        <dbReference type="EMBL" id="MDD7973576.1"/>
    </source>
</evidence>
<sequence length="311" mass="32620">MASLIFASTAAHAQTCSFSATDVNFGTTDTLGSADTDISGTITVNCSALLGLLSSISGSINIGEGSGGGNSSARQMTSPSTPTSLNYQLYKDSARTVVLGGSNWVNGESIDLSAFSVLLIGSSGTVDIPFYGRVFGAQQSVAPGSYQSNFFRDPIDVRVNYRTCNLLLLCTNRTATFSFDVLAEVEDNCLVSATDLNFGTVGLLNSPVDATSTISVTCTAQTDYHVGLDHGLYGTGPLDRYMRSIATDTIRYGLYQDAARSISWGTLAEGAARSGTGSGATQNFTVYGRVFSQNTPPSGIYNDTIVVTITY</sequence>
<dbReference type="SMART" id="SM00972">
    <property type="entry name" value="SCPU"/>
    <property type="match status" value="2"/>
</dbReference>
<dbReference type="EMBL" id="JAQZSM010000040">
    <property type="protein sequence ID" value="MDD7973576.1"/>
    <property type="molecule type" value="Genomic_DNA"/>
</dbReference>
<dbReference type="PANTHER" id="PTHR37089:SF4">
    <property type="entry name" value="EXPORTED PROTEIN"/>
    <property type="match status" value="1"/>
</dbReference>
<dbReference type="RefSeq" id="WP_274354242.1">
    <property type="nucleotide sequence ID" value="NZ_JAQZSM010000040.1"/>
</dbReference>
<comment type="caution">
    <text evidence="2">The sequence shown here is derived from an EMBL/GenBank/DDBJ whole genome shotgun (WGS) entry which is preliminary data.</text>
</comment>
<proteinExistence type="predicted"/>
<evidence type="ECO:0000259" key="1">
    <source>
        <dbReference type="Pfam" id="PF05229"/>
    </source>
</evidence>
<name>A0ABT5TGU2_9RHOB</name>
<dbReference type="PANTHER" id="PTHR37089">
    <property type="entry name" value="PROTEIN U-RELATED"/>
    <property type="match status" value="1"/>
</dbReference>
<keyword evidence="3" id="KW-1185">Reference proteome</keyword>
<protein>
    <submittedName>
        <fullName evidence="2">Spore coat U domain-containing protein</fullName>
    </submittedName>
</protein>
<dbReference type="InterPro" id="IPR053167">
    <property type="entry name" value="Spore_coat_component"/>
</dbReference>
<feature type="domain" description="Spore coat protein U/FanG" evidence="1">
    <location>
        <begin position="6"/>
        <end position="148"/>
    </location>
</feature>
<dbReference type="InterPro" id="IPR007893">
    <property type="entry name" value="Spore_coat_U/FanG"/>
</dbReference>
<feature type="domain" description="Spore coat protein U/FanG" evidence="1">
    <location>
        <begin position="176"/>
        <end position="308"/>
    </location>
</feature>
<dbReference type="Pfam" id="PF05229">
    <property type="entry name" value="SCPU"/>
    <property type="match status" value="2"/>
</dbReference>